<feature type="compositionally biased region" description="Acidic residues" evidence="1">
    <location>
        <begin position="497"/>
        <end position="507"/>
    </location>
</feature>
<organism evidence="2 3">
    <name type="scientific">Favolaschia claudopus</name>
    <dbReference type="NCBI Taxonomy" id="2862362"/>
    <lineage>
        <taxon>Eukaryota</taxon>
        <taxon>Fungi</taxon>
        <taxon>Dikarya</taxon>
        <taxon>Basidiomycota</taxon>
        <taxon>Agaricomycotina</taxon>
        <taxon>Agaricomycetes</taxon>
        <taxon>Agaricomycetidae</taxon>
        <taxon>Agaricales</taxon>
        <taxon>Marasmiineae</taxon>
        <taxon>Mycenaceae</taxon>
        <taxon>Favolaschia</taxon>
    </lineage>
</organism>
<protein>
    <recommendedName>
        <fullName evidence="4">Vacuolar protein sorting-associated protein 13 second N-terminal domain-containing protein</fullName>
    </recommendedName>
</protein>
<sequence length="1442" mass="162839">MKALPPTLASPQISRTRSELLDHAGNQVKASIIGDNGDDINALPPTPASPQVSPTHSELPDHAGEIYRYAENRTQNHSKANSQARRDIDVVTDLKVPLEALGGMAQDVTANDKAKAIGNAILEGVPAMMHTLELLTEVHPFQRCFCVQSFYLTSIKRKDNDKKRNMLFGKIKDFIMTLLEHVSHISYVEVYSQMIRLKNIPQDKRRTTPNGESVPNRLQAICGEMNQDIERCYNVLAAQERRSLVVKFLKASAWNEELGFYAARFTNRREELAFALSLRSVVTIEETNNKMIEKFSAMFTPQERDMGRWIELNGGEKTVIKDDKKCIEMIKYQDSLSASTVVTVSHNRVGRLGLNTDNERKNNEKLLADLRQEYREDVKGVIQENLDSFSKLFKMGVEDLGKNLEDKIQHVGDRIIKSLQGGPHINKRIKNKIVYRVWKDQGWRGSAKTRMLVLSLRDYLVERVEQSKLEQSSTEGDGLRKRSTSKVSTAPSPNEEAHEDDDNDPDTDISKPLPDDWMTCYLQVKRLRYLEQALDPDSSGFTTISEVNAFSQARPEKWSIQRWMSYWAIGWQIYATKYCVEIEELFGQMNLLKKQIAIKMPGNTRYVNDYIDYTWQYVTALTSSIERYDGQETWLEGKFLAYIQAQERMLKDRLQKIQYKIHDLDTVALILLGDRIEGSIFILLAILLRGHVAKMHIALKQQLPHEELWDDINTVIWVVYAAWMRFVDLKEQFQHQEVSDLKLVFQWLSCGMFKNYYEWNYWTKPQYFMENDMTVWTSDTLHKLDPSALKGILVHDEPEKSSATPGSPASVTTEPASTHVSFSIPVVPVEAPTTDDGVIPETRSVAAKPPKAEMSILGSWCGYHWTEKQKPFLAMVVFNLTSGDRQPGSETTTLISGSGTSFTGSNFTLNGTLNSPSQLGGSFTLCFERCYIDGLTSVQYNGTFSSDREIMTGAFKRTIASGEFLFKKIPTGRSAIMCARPFVTQLNPKELWAFAIKAVVDNIKRRRPRLPYLCTRMTDLRRLLRLIYRDNRDLLDADEQVQYSALLRTFSFEQMVEVNKLLNWYERAGDPQPYAYSCDSCRDDLVRSRIVCLECVRQDGVRGPLRSIDVCSKPKCIAAEVPLRTDVNHNPKTHLMVRFRDLLLLKDYFSIKQQAGYSFQYARDAYRNRKPNLSVTVPFKPSSPNAPDSEVTIEESDVATAKVTADAVTVGELLAPPAVGTESDAGHAMPVSELPPLDSAELVSTEQSPLASRLSTSETSQLLSIAVAPPAANTVMHDIKCIVCQKSLIAPCWYCVTCSSHSSIWVCDGCEADANELLPWDYIKRYRAEVGVKDPLASSSAHTVMHPLIRITGFESDEDAKPEGSNAGAKTQGETAAVKWAEVEKRIEELVTAKFEAVNSSVGKRLDEANCRLGEVETKLERLVNIERLLNSLVGRTADSKS</sequence>
<evidence type="ECO:0000313" key="2">
    <source>
        <dbReference type="EMBL" id="KAK6987605.1"/>
    </source>
</evidence>
<evidence type="ECO:0000313" key="3">
    <source>
        <dbReference type="Proteomes" id="UP001362999"/>
    </source>
</evidence>
<comment type="caution">
    <text evidence="2">The sequence shown here is derived from an EMBL/GenBank/DDBJ whole genome shotgun (WGS) entry which is preliminary data.</text>
</comment>
<keyword evidence="3" id="KW-1185">Reference proteome</keyword>
<gene>
    <name evidence="2" type="ORF">R3P38DRAFT_2574822</name>
</gene>
<name>A0AAV9ZMH5_9AGAR</name>
<accession>A0AAV9ZMH5</accession>
<evidence type="ECO:0000256" key="1">
    <source>
        <dbReference type="SAM" id="MobiDB-lite"/>
    </source>
</evidence>
<feature type="region of interest" description="Disordered" evidence="1">
    <location>
        <begin position="32"/>
        <end position="58"/>
    </location>
</feature>
<dbReference type="EMBL" id="JAWWNJ010000131">
    <property type="protein sequence ID" value="KAK6987605.1"/>
    <property type="molecule type" value="Genomic_DNA"/>
</dbReference>
<dbReference type="Proteomes" id="UP001362999">
    <property type="component" value="Unassembled WGS sequence"/>
</dbReference>
<feature type="region of interest" description="Disordered" evidence="1">
    <location>
        <begin position="470"/>
        <end position="512"/>
    </location>
</feature>
<proteinExistence type="predicted"/>
<evidence type="ECO:0008006" key="4">
    <source>
        <dbReference type="Google" id="ProtNLM"/>
    </source>
</evidence>
<reference evidence="2 3" key="1">
    <citation type="journal article" date="2024" name="J Genomics">
        <title>Draft genome sequencing and assembly of Favolaschia claudopus CIRM-BRFM 2984 isolated from oak limbs.</title>
        <authorList>
            <person name="Navarro D."/>
            <person name="Drula E."/>
            <person name="Chaduli D."/>
            <person name="Cazenave R."/>
            <person name="Ahrendt S."/>
            <person name="Wang J."/>
            <person name="Lipzen A."/>
            <person name="Daum C."/>
            <person name="Barry K."/>
            <person name="Grigoriev I.V."/>
            <person name="Favel A."/>
            <person name="Rosso M.N."/>
            <person name="Martin F."/>
        </authorList>
    </citation>
    <scope>NUCLEOTIDE SEQUENCE [LARGE SCALE GENOMIC DNA]</scope>
    <source>
        <strain evidence="2 3">CIRM-BRFM 2984</strain>
    </source>
</reference>